<feature type="compositionally biased region" description="Polar residues" evidence="1">
    <location>
        <begin position="262"/>
        <end position="273"/>
    </location>
</feature>
<accession>A0AA85FFK1</accession>
<feature type="region of interest" description="Disordered" evidence="1">
    <location>
        <begin position="338"/>
        <end position="421"/>
    </location>
</feature>
<reference evidence="3" key="2">
    <citation type="submission" date="2023-11" db="UniProtKB">
        <authorList>
            <consortium name="WormBaseParasite"/>
        </authorList>
    </citation>
    <scope>IDENTIFICATION</scope>
</reference>
<proteinExistence type="predicted"/>
<feature type="region of interest" description="Disordered" evidence="1">
    <location>
        <begin position="262"/>
        <end position="288"/>
    </location>
</feature>
<protein>
    <submittedName>
        <fullName evidence="3">Bromo domain-containing protein</fullName>
    </submittedName>
</protein>
<name>A0AA85FFK1_9TREM</name>
<dbReference type="AlphaFoldDB" id="A0AA85FFK1"/>
<evidence type="ECO:0000313" key="2">
    <source>
        <dbReference type="Proteomes" id="UP000050792"/>
    </source>
</evidence>
<dbReference type="Proteomes" id="UP000050792">
    <property type="component" value="Unassembled WGS sequence"/>
</dbReference>
<evidence type="ECO:0000313" key="3">
    <source>
        <dbReference type="WBParaSite" id="SRDH1_48540.2"/>
    </source>
</evidence>
<dbReference type="WBParaSite" id="SRDH1_48540.2">
    <property type="protein sequence ID" value="SRDH1_48540.2"/>
    <property type="gene ID" value="SRDH1_48540"/>
</dbReference>
<evidence type="ECO:0000256" key="1">
    <source>
        <dbReference type="SAM" id="MobiDB-lite"/>
    </source>
</evidence>
<reference evidence="2" key="1">
    <citation type="submission" date="2022-06" db="EMBL/GenBank/DDBJ databases">
        <authorList>
            <person name="Berger JAMES D."/>
            <person name="Berger JAMES D."/>
        </authorList>
    </citation>
    <scope>NUCLEOTIDE SEQUENCE [LARGE SCALE GENOMIC DNA]</scope>
</reference>
<organism evidence="2 3">
    <name type="scientific">Schistosoma rodhaini</name>
    <dbReference type="NCBI Taxonomy" id="6188"/>
    <lineage>
        <taxon>Eukaryota</taxon>
        <taxon>Metazoa</taxon>
        <taxon>Spiralia</taxon>
        <taxon>Lophotrochozoa</taxon>
        <taxon>Platyhelminthes</taxon>
        <taxon>Trematoda</taxon>
        <taxon>Digenea</taxon>
        <taxon>Strigeidida</taxon>
        <taxon>Schistosomatoidea</taxon>
        <taxon>Schistosomatidae</taxon>
        <taxon>Schistosoma</taxon>
    </lineage>
</organism>
<keyword evidence="2" id="KW-1185">Reference proteome</keyword>
<sequence>MTASSQNSCLNNFDIRKASVDSSKEGPSSFSQQPAFNAYPLESSPNLLIPTKDVIYMPLNPTNVPLSLQRACASNETIGDDTQSYGHPICHGFIFPNSEVGSNDLELNQINIPSMKNHINDVSYNIPSQSSSNVDTNAQKHLQLLLLQKLIELQLAEHYNSLKDTLILTKDSNNEPQNPKLLPCFVKNSDFYASSNPVSTVSNENSDMSTFLVPVKAKFEGESGLSLHITPRDDISQPTQASPVTVACPSQPIVLYPFSVQQDNSTEDTSPASQAVPDASSGGPTAQTFTMKDIDHCIRRGSLDFTSEPSNDIVESIRGRTRPGFVLLSVRHERINAENKVSPTSEEHFQESHPPISTSASLEPKKTKSITISKKLPRKRLKHMKSDAELKKRSLRGSSKSLLKRSENAEMSPSPVELTEDDLKALSPQSRFRVTRFADKKQAWIAPAKAGFTVHDLWTTKLPEYVLRCAEHLKVSGSGLNLQQEKFGEIPYSLDDIINGHCLACEKSPHHRLCSRFLSQIIQHLIFLSHTISMFSF</sequence>